<dbReference type="PANTHER" id="PTHR46558:SF11">
    <property type="entry name" value="HTH-TYPE TRANSCRIPTIONAL REGULATOR XRE"/>
    <property type="match status" value="1"/>
</dbReference>
<dbReference type="SMART" id="SM00530">
    <property type="entry name" value="HTH_XRE"/>
    <property type="match status" value="1"/>
</dbReference>
<evidence type="ECO:0000259" key="2">
    <source>
        <dbReference type="PROSITE" id="PS50943"/>
    </source>
</evidence>
<dbReference type="PROSITE" id="PS50943">
    <property type="entry name" value="HTH_CROC1"/>
    <property type="match status" value="1"/>
</dbReference>
<gene>
    <name evidence="3" type="ORF">H9868_01070</name>
</gene>
<reference evidence="3" key="2">
    <citation type="submission" date="2021-04" db="EMBL/GenBank/DDBJ databases">
        <authorList>
            <person name="Gilroy R."/>
        </authorList>
    </citation>
    <scope>NUCLEOTIDE SEQUENCE</scope>
    <source>
        <strain evidence="3">ChiGjej6B6-1540</strain>
    </source>
</reference>
<keyword evidence="1" id="KW-0238">DNA-binding</keyword>
<dbReference type="AlphaFoldDB" id="A0A9D1RS16"/>
<dbReference type="InterPro" id="IPR010982">
    <property type="entry name" value="Lambda_DNA-bd_dom_sf"/>
</dbReference>
<dbReference type="GO" id="GO:0003677">
    <property type="term" value="F:DNA binding"/>
    <property type="evidence" value="ECO:0007669"/>
    <property type="project" value="UniProtKB-KW"/>
</dbReference>
<dbReference type="Pfam" id="PF01381">
    <property type="entry name" value="HTH_3"/>
    <property type="match status" value="1"/>
</dbReference>
<evidence type="ECO:0000313" key="3">
    <source>
        <dbReference type="EMBL" id="HIW93109.1"/>
    </source>
</evidence>
<dbReference type="Gene3D" id="1.10.260.40">
    <property type="entry name" value="lambda repressor-like DNA-binding domains"/>
    <property type="match status" value="1"/>
</dbReference>
<comment type="caution">
    <text evidence="3">The sequence shown here is derived from an EMBL/GenBank/DDBJ whole genome shotgun (WGS) entry which is preliminary data.</text>
</comment>
<protein>
    <submittedName>
        <fullName evidence="3">Helix-turn-helix transcriptional regulator</fullName>
    </submittedName>
</protein>
<evidence type="ECO:0000256" key="1">
    <source>
        <dbReference type="ARBA" id="ARBA00023125"/>
    </source>
</evidence>
<sequence length="69" mass="8008">MEEMSTRLLSLRKERNLKQTEVAEALGLSISSYCRYEYGQREPTVSVLIRMADFYGVSIDYLVGRNDVR</sequence>
<dbReference type="InterPro" id="IPR001387">
    <property type="entry name" value="Cro/C1-type_HTH"/>
</dbReference>
<evidence type="ECO:0000313" key="4">
    <source>
        <dbReference type="Proteomes" id="UP000824192"/>
    </source>
</evidence>
<proteinExistence type="predicted"/>
<reference evidence="3" key="1">
    <citation type="journal article" date="2021" name="PeerJ">
        <title>Extensive microbial diversity within the chicken gut microbiome revealed by metagenomics and culture.</title>
        <authorList>
            <person name="Gilroy R."/>
            <person name="Ravi A."/>
            <person name="Getino M."/>
            <person name="Pursley I."/>
            <person name="Horton D.L."/>
            <person name="Alikhan N.F."/>
            <person name="Baker D."/>
            <person name="Gharbi K."/>
            <person name="Hall N."/>
            <person name="Watson M."/>
            <person name="Adriaenssens E.M."/>
            <person name="Foster-Nyarko E."/>
            <person name="Jarju S."/>
            <person name="Secka A."/>
            <person name="Antonio M."/>
            <person name="Oren A."/>
            <person name="Chaudhuri R.R."/>
            <person name="La Ragione R."/>
            <person name="Hildebrand F."/>
            <person name="Pallen M.J."/>
        </authorList>
    </citation>
    <scope>NUCLEOTIDE SEQUENCE</scope>
    <source>
        <strain evidence="3">ChiGjej6B6-1540</strain>
    </source>
</reference>
<feature type="domain" description="HTH cro/C1-type" evidence="2">
    <location>
        <begin position="8"/>
        <end position="62"/>
    </location>
</feature>
<dbReference type="Proteomes" id="UP000824192">
    <property type="component" value="Unassembled WGS sequence"/>
</dbReference>
<name>A0A9D1RS16_9FIRM</name>
<dbReference type="PANTHER" id="PTHR46558">
    <property type="entry name" value="TRACRIPTIONAL REGULATORY PROTEIN-RELATED-RELATED"/>
    <property type="match status" value="1"/>
</dbReference>
<dbReference type="CDD" id="cd00093">
    <property type="entry name" value="HTH_XRE"/>
    <property type="match status" value="1"/>
</dbReference>
<organism evidence="3 4">
    <name type="scientific">Candidatus Flavonifractor merdipullorum</name>
    <dbReference type="NCBI Taxonomy" id="2838590"/>
    <lineage>
        <taxon>Bacteria</taxon>
        <taxon>Bacillati</taxon>
        <taxon>Bacillota</taxon>
        <taxon>Clostridia</taxon>
        <taxon>Eubacteriales</taxon>
        <taxon>Oscillospiraceae</taxon>
        <taxon>Flavonifractor</taxon>
    </lineage>
</organism>
<dbReference type="EMBL" id="DXGA01000023">
    <property type="protein sequence ID" value="HIW93109.1"/>
    <property type="molecule type" value="Genomic_DNA"/>
</dbReference>
<accession>A0A9D1RS16</accession>
<dbReference type="SUPFAM" id="SSF47413">
    <property type="entry name" value="lambda repressor-like DNA-binding domains"/>
    <property type="match status" value="1"/>
</dbReference>